<dbReference type="PRINTS" id="PR00081">
    <property type="entry name" value="GDHRDH"/>
</dbReference>
<evidence type="ECO:0000313" key="6">
    <source>
        <dbReference type="Proteomes" id="UP000237846"/>
    </source>
</evidence>
<dbReference type="SUPFAM" id="SSF51735">
    <property type="entry name" value="NAD(P)-binding Rossmann-fold domains"/>
    <property type="match status" value="1"/>
</dbReference>
<dbReference type="InterPro" id="IPR002347">
    <property type="entry name" value="SDR_fam"/>
</dbReference>
<comment type="similarity">
    <text evidence="1 3">Belongs to the short-chain dehydrogenases/reductases (SDR) family.</text>
</comment>
<protein>
    <submittedName>
        <fullName evidence="5">NAD(P)-dependent dehydrogenase (Short-subunit alcohol dehydrogenase family)</fullName>
    </submittedName>
</protein>
<organism evidence="5 6">
    <name type="scientific">Allonocardiopsis opalescens</name>
    <dbReference type="NCBI Taxonomy" id="1144618"/>
    <lineage>
        <taxon>Bacteria</taxon>
        <taxon>Bacillati</taxon>
        <taxon>Actinomycetota</taxon>
        <taxon>Actinomycetes</taxon>
        <taxon>Streptosporangiales</taxon>
        <taxon>Allonocardiopsis</taxon>
    </lineage>
</organism>
<gene>
    <name evidence="5" type="ORF">CLV72_101255</name>
</gene>
<name>A0A2T0QCS8_9ACTN</name>
<dbReference type="Pfam" id="PF00106">
    <property type="entry name" value="adh_short"/>
    <property type="match status" value="1"/>
</dbReference>
<keyword evidence="6" id="KW-1185">Reference proteome</keyword>
<dbReference type="InterPro" id="IPR036291">
    <property type="entry name" value="NAD(P)-bd_dom_sf"/>
</dbReference>
<keyword evidence="2" id="KW-0560">Oxidoreductase</keyword>
<feature type="domain" description="Ketoreductase" evidence="4">
    <location>
        <begin position="7"/>
        <end position="229"/>
    </location>
</feature>
<dbReference type="InterPro" id="IPR051687">
    <property type="entry name" value="Peroxisomal_Beta-Oxidation"/>
</dbReference>
<sequence>MGSLDGRVVLVTGAGRGIGRAYALLFAAEGAAVVVNDTGGAVDGGPEDAGAAERVAAEITAAGGRAVADTGSVADWAAARRMVRAAVDAFGELHAVVNNAGIERGRMLPDMTEEEFDSVVAVHLKGTFAVNRWAAAYWRERHGAGAAADRAILNTSSGSGLFNPLPSQSNYAAAKAGIAAMTTVAALELRRYGVRVNCVAPSRTRTRMTASVPAVGDEPAAEGFDPYDPANIAPLAAYLVSAGCPLTGQVFSAFGGTVTSLRPWEPGETAAAEGRWTVEGVAGAVRALPYQDPAERLLRTLRASGVLPEGATADQVWAMVDGMRG</sequence>
<evidence type="ECO:0000313" key="5">
    <source>
        <dbReference type="EMBL" id="PRY01671.1"/>
    </source>
</evidence>
<dbReference type="PRINTS" id="PR00080">
    <property type="entry name" value="SDRFAMILY"/>
</dbReference>
<comment type="caution">
    <text evidence="5">The sequence shown here is derived from an EMBL/GenBank/DDBJ whole genome shotgun (WGS) entry which is preliminary data.</text>
</comment>
<proteinExistence type="inferred from homology"/>
<dbReference type="RefSeq" id="WP_106237773.1">
    <property type="nucleotide sequence ID" value="NZ_PVZC01000001.1"/>
</dbReference>
<evidence type="ECO:0000256" key="3">
    <source>
        <dbReference type="RuleBase" id="RU000363"/>
    </source>
</evidence>
<dbReference type="OrthoDB" id="9808187at2"/>
<dbReference type="SMART" id="SM00822">
    <property type="entry name" value="PKS_KR"/>
    <property type="match status" value="1"/>
</dbReference>
<dbReference type="GO" id="GO:0016491">
    <property type="term" value="F:oxidoreductase activity"/>
    <property type="evidence" value="ECO:0007669"/>
    <property type="project" value="UniProtKB-KW"/>
</dbReference>
<dbReference type="PANTHER" id="PTHR45024">
    <property type="entry name" value="DEHYDROGENASES, SHORT CHAIN"/>
    <property type="match status" value="1"/>
</dbReference>
<dbReference type="InterPro" id="IPR057326">
    <property type="entry name" value="KR_dom"/>
</dbReference>
<evidence type="ECO:0000259" key="4">
    <source>
        <dbReference type="SMART" id="SM00822"/>
    </source>
</evidence>
<dbReference type="EMBL" id="PVZC01000001">
    <property type="protein sequence ID" value="PRY01671.1"/>
    <property type="molecule type" value="Genomic_DNA"/>
</dbReference>
<dbReference type="PANTHER" id="PTHR45024:SF2">
    <property type="entry name" value="SCP2 DOMAIN-CONTAINING PROTEIN"/>
    <property type="match status" value="1"/>
</dbReference>
<evidence type="ECO:0000256" key="1">
    <source>
        <dbReference type="ARBA" id="ARBA00006484"/>
    </source>
</evidence>
<reference evidence="5 6" key="1">
    <citation type="submission" date="2018-03" db="EMBL/GenBank/DDBJ databases">
        <title>Genomic Encyclopedia of Archaeal and Bacterial Type Strains, Phase II (KMG-II): from individual species to whole genera.</title>
        <authorList>
            <person name="Goeker M."/>
        </authorList>
    </citation>
    <scope>NUCLEOTIDE SEQUENCE [LARGE SCALE GENOMIC DNA]</scope>
    <source>
        <strain evidence="5 6">DSM 45601</strain>
    </source>
</reference>
<evidence type="ECO:0000256" key="2">
    <source>
        <dbReference type="ARBA" id="ARBA00023002"/>
    </source>
</evidence>
<dbReference type="Gene3D" id="3.40.50.720">
    <property type="entry name" value="NAD(P)-binding Rossmann-like Domain"/>
    <property type="match status" value="1"/>
</dbReference>
<dbReference type="Proteomes" id="UP000237846">
    <property type="component" value="Unassembled WGS sequence"/>
</dbReference>
<dbReference type="AlphaFoldDB" id="A0A2T0QCS8"/>
<accession>A0A2T0QCS8</accession>